<evidence type="ECO:0008006" key="3">
    <source>
        <dbReference type="Google" id="ProtNLM"/>
    </source>
</evidence>
<gene>
    <name evidence="1" type="ORF">GTK09_18470</name>
</gene>
<protein>
    <recommendedName>
        <fullName evidence="3">Nucleotide-diphospho-sugar transferase</fullName>
    </recommendedName>
</protein>
<keyword evidence="2" id="KW-1185">Reference proteome</keyword>
<accession>A0A6N9TBZ7</accession>
<dbReference type="Proteomes" id="UP000469011">
    <property type="component" value="Unassembled WGS sequence"/>
</dbReference>
<sequence length="315" mass="35189">METEKSDRPASVDIIAKKRHSLFWRYRIRRRVRRALRDPDWALRRAEAFRRDVGGDLPKPSSQGIVLAACDDLYYHSFAPTLVRSIERHGVTQPVHLHLCAPRPETLADVAELSRSLRHVALSWTWDSGALAEGLPYRSIYLASARFLIAPLILESTGTAVLCVDVDAIANKPIWEHYAPVRAAADIVVIQRRDETSDSRRVRAGAFGMNPTPKGRRFAAALIGSLAATMPLKPRYHLDQIVIYYLMREFERVGSLAAADMPPELSDFGFEPETVIWMAKGWKMKSSSLFKDAQSNVEASFQPGGDAQAGPAPKK</sequence>
<proteinExistence type="predicted"/>
<evidence type="ECO:0000313" key="1">
    <source>
        <dbReference type="EMBL" id="NDW06408.1"/>
    </source>
</evidence>
<evidence type="ECO:0000313" key="2">
    <source>
        <dbReference type="Proteomes" id="UP000469011"/>
    </source>
</evidence>
<name>A0A6N9TBZ7_9HYPH</name>
<dbReference type="EMBL" id="JAAAMG010000016">
    <property type="protein sequence ID" value="NDW06408.1"/>
    <property type="molecule type" value="Genomic_DNA"/>
</dbReference>
<comment type="caution">
    <text evidence="1">The sequence shown here is derived from an EMBL/GenBank/DDBJ whole genome shotgun (WGS) entry which is preliminary data.</text>
</comment>
<reference evidence="1 2" key="1">
    <citation type="submission" date="2020-01" db="EMBL/GenBank/DDBJ databases">
        <title>Jiella pacifica sp. nov.</title>
        <authorList>
            <person name="Xue Z."/>
            <person name="Zhu S."/>
            <person name="Chen J."/>
            <person name="Yang J."/>
        </authorList>
    </citation>
    <scope>NUCLEOTIDE SEQUENCE [LARGE SCALE GENOMIC DNA]</scope>
    <source>
        <strain evidence="1 2">40Bstr34</strain>
    </source>
</reference>
<organism evidence="1 2">
    <name type="scientific">Jiella pacifica</name>
    <dbReference type="NCBI Taxonomy" id="2696469"/>
    <lineage>
        <taxon>Bacteria</taxon>
        <taxon>Pseudomonadati</taxon>
        <taxon>Pseudomonadota</taxon>
        <taxon>Alphaproteobacteria</taxon>
        <taxon>Hyphomicrobiales</taxon>
        <taxon>Aurantimonadaceae</taxon>
        <taxon>Jiella</taxon>
    </lineage>
</organism>
<dbReference type="RefSeq" id="WP_163464907.1">
    <property type="nucleotide sequence ID" value="NZ_JAAAMG010000016.1"/>
</dbReference>
<dbReference type="AlphaFoldDB" id="A0A6N9TBZ7"/>